<reference evidence="2 3" key="1">
    <citation type="submission" date="2020-08" db="EMBL/GenBank/DDBJ databases">
        <title>Genomic Encyclopedia of Type Strains, Phase IV (KMG-V): Genome sequencing to study the core and pangenomes of soil and plant-associated prokaryotes.</title>
        <authorList>
            <person name="Whitman W."/>
        </authorList>
    </citation>
    <scope>NUCLEOTIDE SEQUENCE [LARGE SCALE GENOMIC DNA]</scope>
    <source>
        <strain evidence="2 3">34/80</strain>
    </source>
</reference>
<dbReference type="Proteomes" id="UP000524450">
    <property type="component" value="Unassembled WGS sequence"/>
</dbReference>
<dbReference type="EMBL" id="JACIFZ010000006">
    <property type="protein sequence ID" value="MBB4223958.1"/>
    <property type="molecule type" value="Genomic_DNA"/>
</dbReference>
<evidence type="ECO:0000313" key="3">
    <source>
        <dbReference type="Proteomes" id="UP000524450"/>
    </source>
</evidence>
<dbReference type="InterPro" id="IPR046537">
    <property type="entry name" value="DUF6602"/>
</dbReference>
<feature type="domain" description="DUF6602" evidence="1">
    <location>
        <begin position="26"/>
        <end position="120"/>
    </location>
</feature>
<name>A0A840G526_9BURK</name>
<comment type="caution">
    <text evidence="2">The sequence shown here is derived from an EMBL/GenBank/DDBJ whole genome shotgun (WGS) entry which is preliminary data.</text>
</comment>
<evidence type="ECO:0000313" key="2">
    <source>
        <dbReference type="EMBL" id="MBB4223958.1"/>
    </source>
</evidence>
<dbReference type="CDD" id="cd21173">
    <property type="entry name" value="NucC-like"/>
    <property type="match status" value="1"/>
</dbReference>
<accession>A0A840G526</accession>
<dbReference type="Pfam" id="PF20247">
    <property type="entry name" value="DUF6602"/>
    <property type="match status" value="1"/>
</dbReference>
<dbReference type="RefSeq" id="WP_184641040.1">
    <property type="nucleotide sequence ID" value="NZ_JACIFZ010000006.1"/>
</dbReference>
<gene>
    <name evidence="2" type="ORF">GGD71_004749</name>
</gene>
<dbReference type="AlphaFoldDB" id="A0A840G526"/>
<sequence>MTYNKSPFYELIRARVIAAVDEANAAAKAMDHPALAGAIREIATRRLVAPFLTHSFKCGTGKAVDTLGNMTKQIDLLLYHTRYSPALMLNNELGLFPAECCKYAFEIKSRLTATEIRSALGVGETIGRIRRFPITDAAGKVTYAASGMPSVLFAFASDIEGDELERFLKYETSPHPCFTVILVLGKGYWFHTNQGWLGMTAADVPEPEMLFAFFITGLTNTLVSEEMTMRGFNPGAYLAPFVAQSREYPSLTMKPPSPDVAT</sequence>
<proteinExistence type="predicted"/>
<evidence type="ECO:0000259" key="1">
    <source>
        <dbReference type="Pfam" id="PF20247"/>
    </source>
</evidence>
<protein>
    <recommendedName>
        <fullName evidence="1">DUF6602 domain-containing protein</fullName>
    </recommendedName>
</protein>
<organism evidence="2 3">
    <name type="scientific">Variovorax guangxiensis</name>
    <dbReference type="NCBI Taxonomy" id="1775474"/>
    <lineage>
        <taxon>Bacteria</taxon>
        <taxon>Pseudomonadati</taxon>
        <taxon>Pseudomonadota</taxon>
        <taxon>Betaproteobacteria</taxon>
        <taxon>Burkholderiales</taxon>
        <taxon>Comamonadaceae</taxon>
        <taxon>Variovorax</taxon>
    </lineage>
</organism>